<reference evidence="2" key="1">
    <citation type="journal article" date="2018" name="DNA Res.">
        <title>Multiple hybrid de novo genome assembly of finger millet, an orphan allotetraploid crop.</title>
        <authorList>
            <person name="Hatakeyama M."/>
            <person name="Aluri S."/>
            <person name="Balachadran M.T."/>
            <person name="Sivarajan S.R."/>
            <person name="Patrignani A."/>
            <person name="Gruter S."/>
            <person name="Poveda L."/>
            <person name="Shimizu-Inatsugi R."/>
            <person name="Baeten J."/>
            <person name="Francoijs K.J."/>
            <person name="Nataraja K.N."/>
            <person name="Reddy Y.A.N."/>
            <person name="Phadnis S."/>
            <person name="Ravikumar R.L."/>
            <person name="Schlapbach R."/>
            <person name="Sreeman S.M."/>
            <person name="Shimizu K.K."/>
        </authorList>
    </citation>
    <scope>NUCLEOTIDE SEQUENCE</scope>
</reference>
<accession>A0AAV5BLZ7</accession>
<organism evidence="2 3">
    <name type="scientific">Eleusine coracana subsp. coracana</name>
    <dbReference type="NCBI Taxonomy" id="191504"/>
    <lineage>
        <taxon>Eukaryota</taxon>
        <taxon>Viridiplantae</taxon>
        <taxon>Streptophyta</taxon>
        <taxon>Embryophyta</taxon>
        <taxon>Tracheophyta</taxon>
        <taxon>Spermatophyta</taxon>
        <taxon>Magnoliopsida</taxon>
        <taxon>Liliopsida</taxon>
        <taxon>Poales</taxon>
        <taxon>Poaceae</taxon>
        <taxon>PACMAD clade</taxon>
        <taxon>Chloridoideae</taxon>
        <taxon>Cynodonteae</taxon>
        <taxon>Eleusininae</taxon>
        <taxon>Eleusine</taxon>
    </lineage>
</organism>
<evidence type="ECO:0000313" key="2">
    <source>
        <dbReference type="EMBL" id="GJM86472.1"/>
    </source>
</evidence>
<dbReference type="Proteomes" id="UP001054889">
    <property type="component" value="Unassembled WGS sequence"/>
</dbReference>
<sequence>MPRSRGCRRRLPGSTPSLEKAVRVCWPKSPESLEAADRWSHESQPRGRSGSMPRRSHRSSRDLPTLGCSCRSYEAGVRVRGLPTGWSSESLRIASGSSYMLSGGAPESTRAASRVLLTCFRVVA</sequence>
<reference evidence="2" key="2">
    <citation type="submission" date="2021-12" db="EMBL/GenBank/DDBJ databases">
        <title>Resequencing data analysis of finger millet.</title>
        <authorList>
            <person name="Hatakeyama M."/>
            <person name="Aluri S."/>
            <person name="Balachadran M.T."/>
            <person name="Sivarajan S.R."/>
            <person name="Poveda L."/>
            <person name="Shimizu-Inatsugi R."/>
            <person name="Schlapbach R."/>
            <person name="Sreeman S.M."/>
            <person name="Shimizu K.K."/>
        </authorList>
    </citation>
    <scope>NUCLEOTIDE SEQUENCE</scope>
</reference>
<protein>
    <submittedName>
        <fullName evidence="2">Uncharacterized protein</fullName>
    </submittedName>
</protein>
<dbReference type="AlphaFoldDB" id="A0AAV5BLZ7"/>
<comment type="caution">
    <text evidence="2">The sequence shown here is derived from an EMBL/GenBank/DDBJ whole genome shotgun (WGS) entry which is preliminary data.</text>
</comment>
<feature type="region of interest" description="Disordered" evidence="1">
    <location>
        <begin position="33"/>
        <end position="65"/>
    </location>
</feature>
<dbReference type="EMBL" id="BQKI01000001">
    <property type="protein sequence ID" value="GJM86472.1"/>
    <property type="molecule type" value="Genomic_DNA"/>
</dbReference>
<keyword evidence="3" id="KW-1185">Reference proteome</keyword>
<evidence type="ECO:0000313" key="3">
    <source>
        <dbReference type="Proteomes" id="UP001054889"/>
    </source>
</evidence>
<feature type="compositionally biased region" description="Basic and acidic residues" evidence="1">
    <location>
        <begin position="35"/>
        <end position="45"/>
    </location>
</feature>
<evidence type="ECO:0000256" key="1">
    <source>
        <dbReference type="SAM" id="MobiDB-lite"/>
    </source>
</evidence>
<gene>
    <name evidence="2" type="primary">ga02335</name>
    <name evidence="2" type="ORF">PR202_ga02335</name>
</gene>
<name>A0AAV5BLZ7_ELECO</name>
<proteinExistence type="predicted"/>